<feature type="binding site" evidence="11 13">
    <location>
        <position position="223"/>
    </location>
    <ligand>
        <name>[2Fe-2S] cluster</name>
        <dbReference type="ChEBI" id="CHEBI:190135"/>
    </ligand>
</feature>
<comment type="cofactor">
    <cofactor evidence="11 12">
        <name>FAD</name>
        <dbReference type="ChEBI" id="CHEBI:57692"/>
    </cofactor>
    <text evidence="11 12">Binds 1 FAD per subunit.</text>
</comment>
<dbReference type="Gene3D" id="3.40.50.80">
    <property type="entry name" value="Nucleotide-binding domain of ferredoxin-NADP reductase (FNR) module"/>
    <property type="match status" value="1"/>
</dbReference>
<dbReference type="CDD" id="cd06218">
    <property type="entry name" value="DHOD_e_trans"/>
    <property type="match status" value="1"/>
</dbReference>
<dbReference type="AlphaFoldDB" id="A0A1M7CEE7"/>
<keyword evidence="6 11" id="KW-0274">FAD</keyword>
<dbReference type="Pfam" id="PF00175">
    <property type="entry name" value="NAD_binding_1"/>
    <property type="match status" value="1"/>
</dbReference>
<dbReference type="InterPro" id="IPR019480">
    <property type="entry name" value="Dihydroorotate_DH_Fe-S-bd"/>
</dbReference>
<proteinExistence type="inferred from homology"/>
<dbReference type="InterPro" id="IPR017927">
    <property type="entry name" value="FAD-bd_FR_type"/>
</dbReference>
<keyword evidence="4 11" id="KW-0001">2Fe-2S</keyword>
<feature type="binding site" evidence="11 12">
    <location>
        <begin position="51"/>
        <end position="54"/>
    </location>
    <ligand>
        <name>FAD</name>
        <dbReference type="ChEBI" id="CHEBI:57692"/>
    </ligand>
</feature>
<evidence type="ECO:0000256" key="7">
    <source>
        <dbReference type="ARBA" id="ARBA00022975"/>
    </source>
</evidence>
<keyword evidence="7 11" id="KW-0665">Pyrimidine biosynthesis</keyword>
<evidence type="ECO:0000256" key="5">
    <source>
        <dbReference type="ARBA" id="ARBA00022723"/>
    </source>
</evidence>
<evidence type="ECO:0000256" key="11">
    <source>
        <dbReference type="HAMAP-Rule" id="MF_01211"/>
    </source>
</evidence>
<keyword evidence="9 11" id="KW-0408">Iron</keyword>
<reference evidence="15 16" key="1">
    <citation type="submission" date="2016-11" db="EMBL/GenBank/DDBJ databases">
        <authorList>
            <person name="Jaros S."/>
            <person name="Januszkiewicz K."/>
            <person name="Wedrychowicz H."/>
        </authorList>
    </citation>
    <scope>NUCLEOTIDE SEQUENCE [LARGE SCALE GENOMIC DNA]</scope>
    <source>
        <strain evidence="15 16">DSM 16010</strain>
    </source>
</reference>
<evidence type="ECO:0000313" key="16">
    <source>
        <dbReference type="Proteomes" id="UP000184206"/>
    </source>
</evidence>
<dbReference type="PROSITE" id="PS51384">
    <property type="entry name" value="FAD_FR"/>
    <property type="match status" value="1"/>
</dbReference>
<keyword evidence="16" id="KW-1185">Reference proteome</keyword>
<evidence type="ECO:0000313" key="15">
    <source>
        <dbReference type="EMBL" id="SHL65527.1"/>
    </source>
</evidence>
<gene>
    <name evidence="11" type="primary">pyrK</name>
    <name evidence="15" type="ORF">SAMN02745189_00757</name>
</gene>
<comment type="pathway">
    <text evidence="11">Pyrimidine metabolism; UMP biosynthesis via de novo pathway; orotate from (S)-dihydroorotate (NAD(+) route): step 1/1.</text>
</comment>
<dbReference type="InterPro" id="IPR001433">
    <property type="entry name" value="OxRdtase_FAD/NAD-bd"/>
</dbReference>
<evidence type="ECO:0000256" key="4">
    <source>
        <dbReference type="ARBA" id="ARBA00022714"/>
    </source>
</evidence>
<dbReference type="GO" id="GO:0046872">
    <property type="term" value="F:metal ion binding"/>
    <property type="evidence" value="ECO:0007669"/>
    <property type="project" value="UniProtKB-KW"/>
</dbReference>
<dbReference type="GO" id="GO:0050660">
    <property type="term" value="F:flavin adenine dinucleotide binding"/>
    <property type="evidence" value="ECO:0007669"/>
    <property type="project" value="InterPro"/>
</dbReference>
<sequence>MKNIMTVVSQEEIADKIYEMVLEGEITQNMTTPGQFVHVRVSGSTENVLRRPISISDINQDKSQFTITYRADGEGTGKLSRFKPGDAVDLLSPLGSGYPVEPGGHVLIVGGGIGVPPLYELSKQLNAIGVKTTHVLGFNSSKDIFYEEKFRALGETLIATADGSYGTEGFVTDVTRHLTDSFDRFYACGPKVMLKAVSDELDIDGYISLEERMGCGFGVCYACVCQRADGTQAKICTDGPVFRKGEIIL</sequence>
<dbReference type="GO" id="GO:0051537">
    <property type="term" value="F:2 iron, 2 sulfur cluster binding"/>
    <property type="evidence" value="ECO:0007669"/>
    <property type="project" value="UniProtKB-KW"/>
</dbReference>
<dbReference type="InterPro" id="IPR012165">
    <property type="entry name" value="Cyt_c3_hydrogenase_gsu"/>
</dbReference>
<comment type="similarity">
    <text evidence="1 11">Belongs to the PyrK family.</text>
</comment>
<dbReference type="UniPathway" id="UPA00070">
    <property type="reaction ID" value="UER00945"/>
</dbReference>
<evidence type="ECO:0000259" key="14">
    <source>
        <dbReference type="PROSITE" id="PS51384"/>
    </source>
</evidence>
<name>A0A1M7CEE7_9BACL</name>
<dbReference type="PANTHER" id="PTHR43513">
    <property type="entry name" value="DIHYDROOROTATE DEHYDROGENASE B (NAD(+)), ELECTRON TRANSFER SUBUNIT"/>
    <property type="match status" value="1"/>
</dbReference>
<evidence type="ECO:0000256" key="12">
    <source>
        <dbReference type="PIRSR" id="PIRSR006816-1"/>
    </source>
</evidence>
<keyword evidence="3 11" id="KW-0285">Flavoprotein</keyword>
<comment type="cofactor">
    <cofactor evidence="11">
        <name>[2Fe-2S] cluster</name>
        <dbReference type="ChEBI" id="CHEBI:190135"/>
    </cofactor>
    <text evidence="11">Binds 1 [2Fe-2S] cluster per subunit.</text>
</comment>
<comment type="subunit">
    <text evidence="11">Heterotetramer of 2 PyrK and 2 PyrD type B subunits.</text>
</comment>
<dbReference type="GO" id="GO:0016491">
    <property type="term" value="F:oxidoreductase activity"/>
    <property type="evidence" value="ECO:0007669"/>
    <property type="project" value="InterPro"/>
</dbReference>
<dbReference type="Pfam" id="PF10418">
    <property type="entry name" value="DHODB_Fe-S_bind"/>
    <property type="match status" value="1"/>
</dbReference>
<comment type="cofactor">
    <cofactor evidence="13">
        <name>[2Fe-2S] cluster</name>
        <dbReference type="ChEBI" id="CHEBI:190135"/>
    </cofactor>
    <text evidence="13">Binds 1 [2Fe-2S] cluster per subunit.</text>
</comment>
<evidence type="ECO:0000256" key="2">
    <source>
        <dbReference type="ARBA" id="ARBA00022448"/>
    </source>
</evidence>
<evidence type="ECO:0000256" key="8">
    <source>
        <dbReference type="ARBA" id="ARBA00022982"/>
    </source>
</evidence>
<feature type="binding site" evidence="11 13">
    <location>
        <position position="236"/>
    </location>
    <ligand>
        <name>[2Fe-2S] cluster</name>
        <dbReference type="ChEBI" id="CHEBI:190135"/>
    </ligand>
</feature>
<keyword evidence="5 11" id="KW-0479">Metal-binding</keyword>
<dbReference type="InterPro" id="IPR050353">
    <property type="entry name" value="PyrK_electron_transfer"/>
</dbReference>
<comment type="caution">
    <text evidence="11">Lacks conserved residue(s) required for the propagation of feature annotation.</text>
</comment>
<dbReference type="SUPFAM" id="SSF63380">
    <property type="entry name" value="Riboflavin synthase domain-like"/>
    <property type="match status" value="1"/>
</dbReference>
<dbReference type="OrthoDB" id="9778346at2"/>
<dbReference type="NCBIfam" id="NF000799">
    <property type="entry name" value="PRK00054.1-4"/>
    <property type="match status" value="1"/>
</dbReference>
<dbReference type="SUPFAM" id="SSF52343">
    <property type="entry name" value="Ferredoxin reductase-like, C-terminal NADP-linked domain"/>
    <property type="match status" value="1"/>
</dbReference>
<dbReference type="GO" id="GO:0009055">
    <property type="term" value="F:electron transfer activity"/>
    <property type="evidence" value="ECO:0007669"/>
    <property type="project" value="UniProtKB-UniRule"/>
</dbReference>
<dbReference type="GO" id="GO:0044205">
    <property type="term" value="P:'de novo' UMP biosynthetic process"/>
    <property type="evidence" value="ECO:0007669"/>
    <property type="project" value="UniProtKB-UniRule"/>
</dbReference>
<dbReference type="Gene3D" id="2.10.240.10">
    <property type="entry name" value="Dihydroorotate dehydrogenase, electron transfer subunit"/>
    <property type="match status" value="1"/>
</dbReference>
<feature type="binding site" evidence="11 13">
    <location>
        <position position="215"/>
    </location>
    <ligand>
        <name>[2Fe-2S] cluster</name>
        <dbReference type="ChEBI" id="CHEBI:190135"/>
    </ligand>
</feature>
<dbReference type="InterPro" id="IPR037117">
    <property type="entry name" value="Dihydroorotate_DH_ele_sf"/>
</dbReference>
<dbReference type="InterPro" id="IPR023455">
    <property type="entry name" value="Dihydroorotate_DHASE_ETsu"/>
</dbReference>
<dbReference type="EMBL" id="FRCF01000002">
    <property type="protein sequence ID" value="SHL65527.1"/>
    <property type="molecule type" value="Genomic_DNA"/>
</dbReference>
<evidence type="ECO:0000256" key="3">
    <source>
        <dbReference type="ARBA" id="ARBA00022630"/>
    </source>
</evidence>
<dbReference type="STRING" id="1123231.SAMN02745189_00757"/>
<dbReference type="PIRSF" id="PIRSF006816">
    <property type="entry name" value="Cyc3_hyd_g"/>
    <property type="match status" value="1"/>
</dbReference>
<keyword evidence="8 11" id="KW-0249">Electron transport</keyword>
<dbReference type="HAMAP" id="MF_01211">
    <property type="entry name" value="DHODB_Fe_S_bind"/>
    <property type="match status" value="1"/>
</dbReference>
<protein>
    <recommendedName>
        <fullName evidence="11">Dihydroorotate dehydrogenase B (NAD(+)), electron transfer subunit</fullName>
    </recommendedName>
    <alternativeName>
        <fullName evidence="11">Dihydroorotate oxidase B, electron transfer subunit</fullName>
    </alternativeName>
</protein>
<evidence type="ECO:0000256" key="1">
    <source>
        <dbReference type="ARBA" id="ARBA00006422"/>
    </source>
</evidence>
<feature type="domain" description="FAD-binding FR-type" evidence="14">
    <location>
        <begin position="1"/>
        <end position="100"/>
    </location>
</feature>
<keyword evidence="2 11" id="KW-0813">Transport</keyword>
<dbReference type="PANTHER" id="PTHR43513:SF3">
    <property type="entry name" value="DIHYDROOROTATE DEHYDROGENASE B (NAD(+)), ELECTRON TRANSFER SUBUNIT-RELATED"/>
    <property type="match status" value="1"/>
</dbReference>
<organism evidence="15 16">
    <name type="scientific">Lacicoccus alkaliphilus DSM 16010</name>
    <dbReference type="NCBI Taxonomy" id="1123231"/>
    <lineage>
        <taxon>Bacteria</taxon>
        <taxon>Bacillati</taxon>
        <taxon>Bacillota</taxon>
        <taxon>Bacilli</taxon>
        <taxon>Bacillales</taxon>
        <taxon>Salinicoccaceae</taxon>
        <taxon>Lacicoccus</taxon>
    </lineage>
</organism>
<dbReference type="Gene3D" id="2.40.30.10">
    <property type="entry name" value="Translation factors"/>
    <property type="match status" value="1"/>
</dbReference>
<feature type="binding site" evidence="11 13">
    <location>
        <position position="220"/>
    </location>
    <ligand>
        <name>[2Fe-2S] cluster</name>
        <dbReference type="ChEBI" id="CHEBI:190135"/>
    </ligand>
</feature>
<accession>A0A1M7CEE7</accession>
<dbReference type="InterPro" id="IPR017938">
    <property type="entry name" value="Riboflavin_synthase-like_b-brl"/>
</dbReference>
<evidence type="ECO:0000256" key="13">
    <source>
        <dbReference type="PIRSR" id="PIRSR006816-2"/>
    </source>
</evidence>
<evidence type="ECO:0000256" key="9">
    <source>
        <dbReference type="ARBA" id="ARBA00023004"/>
    </source>
</evidence>
<dbReference type="RefSeq" id="WP_072708414.1">
    <property type="nucleotide sequence ID" value="NZ_FRCF01000002.1"/>
</dbReference>
<comment type="function">
    <text evidence="11">Responsible for channeling the electrons from the oxidation of dihydroorotate from the FMN redox center in the PyrD type B subunit to the ultimate electron acceptor NAD(+).</text>
</comment>
<evidence type="ECO:0000256" key="10">
    <source>
        <dbReference type="ARBA" id="ARBA00023014"/>
    </source>
</evidence>
<dbReference type="Proteomes" id="UP000184206">
    <property type="component" value="Unassembled WGS sequence"/>
</dbReference>
<feature type="binding site" evidence="11 12">
    <location>
        <begin position="75"/>
        <end position="76"/>
    </location>
    <ligand>
        <name>FAD</name>
        <dbReference type="ChEBI" id="CHEBI:57692"/>
    </ligand>
</feature>
<dbReference type="InterPro" id="IPR039261">
    <property type="entry name" value="FNR_nucleotide-bd"/>
</dbReference>
<evidence type="ECO:0000256" key="6">
    <source>
        <dbReference type="ARBA" id="ARBA00022827"/>
    </source>
</evidence>
<keyword evidence="10 11" id="KW-0411">Iron-sulfur</keyword>